<feature type="transmembrane region" description="Helical" evidence="6">
    <location>
        <begin position="124"/>
        <end position="144"/>
    </location>
</feature>
<accession>A0A543CU90</accession>
<evidence type="ECO:0000256" key="4">
    <source>
        <dbReference type="ARBA" id="ARBA00029351"/>
    </source>
</evidence>
<feature type="transmembrane region" description="Helical" evidence="6">
    <location>
        <begin position="348"/>
        <end position="368"/>
    </location>
</feature>
<dbReference type="PROSITE" id="PS51002">
    <property type="entry name" value="CYTB_NTER"/>
    <property type="match status" value="1"/>
</dbReference>
<comment type="caution">
    <text evidence="8">The sequence shown here is derived from an EMBL/GenBank/DDBJ whole genome shotgun (WGS) entry which is preliminary data.</text>
</comment>
<dbReference type="SUPFAM" id="SSF81342">
    <property type="entry name" value="Transmembrane di-heme cytochromes"/>
    <property type="match status" value="1"/>
</dbReference>
<dbReference type="InterPro" id="IPR036150">
    <property type="entry name" value="Cyt_b/b6_C_sf"/>
</dbReference>
<proteinExistence type="predicted"/>
<dbReference type="GO" id="GO:0022904">
    <property type="term" value="P:respiratory electron transport chain"/>
    <property type="evidence" value="ECO:0007669"/>
    <property type="project" value="InterPro"/>
</dbReference>
<evidence type="ECO:0000256" key="5">
    <source>
        <dbReference type="ARBA" id="ARBA00029568"/>
    </source>
</evidence>
<evidence type="ECO:0000256" key="2">
    <source>
        <dbReference type="ARBA" id="ARBA00012951"/>
    </source>
</evidence>
<keyword evidence="9" id="KW-1185">Reference proteome</keyword>
<feature type="transmembrane region" description="Helical" evidence="6">
    <location>
        <begin position="233"/>
        <end position="256"/>
    </location>
</feature>
<organism evidence="8 9">
    <name type="scientific">Actinoallomurus bryophytorum</name>
    <dbReference type="NCBI Taxonomy" id="1490222"/>
    <lineage>
        <taxon>Bacteria</taxon>
        <taxon>Bacillati</taxon>
        <taxon>Actinomycetota</taxon>
        <taxon>Actinomycetes</taxon>
        <taxon>Streptosporangiales</taxon>
        <taxon>Thermomonosporaceae</taxon>
        <taxon>Actinoallomurus</taxon>
    </lineage>
</organism>
<keyword evidence="6" id="KW-0472">Membrane</keyword>
<evidence type="ECO:0000313" key="8">
    <source>
        <dbReference type="EMBL" id="TQM00674.1"/>
    </source>
</evidence>
<keyword evidence="6" id="KW-1133">Transmembrane helix</keyword>
<feature type="transmembrane region" description="Helical" evidence="6">
    <location>
        <begin position="156"/>
        <end position="177"/>
    </location>
</feature>
<feature type="transmembrane region" description="Helical" evidence="6">
    <location>
        <begin position="189"/>
        <end position="206"/>
    </location>
</feature>
<comment type="catalytic activity">
    <reaction evidence="4">
        <text>a quinol + 2 Fe(III)-[cytochrome c](out) = a quinone + 2 Fe(II)-[cytochrome c](out) + 2 H(+)(out)</text>
        <dbReference type="Rhea" id="RHEA:11484"/>
        <dbReference type="Rhea" id="RHEA-COMP:10350"/>
        <dbReference type="Rhea" id="RHEA-COMP:14399"/>
        <dbReference type="ChEBI" id="CHEBI:15378"/>
        <dbReference type="ChEBI" id="CHEBI:24646"/>
        <dbReference type="ChEBI" id="CHEBI:29033"/>
        <dbReference type="ChEBI" id="CHEBI:29034"/>
        <dbReference type="ChEBI" id="CHEBI:132124"/>
        <dbReference type="EC" id="7.1.1.8"/>
    </reaction>
</comment>
<dbReference type="Gene3D" id="1.20.810.10">
    <property type="entry name" value="Cytochrome Bc1 Complex, Chain C"/>
    <property type="match status" value="1"/>
</dbReference>
<name>A0A543CU90_9ACTN</name>
<feature type="transmembrane region" description="Helical" evidence="6">
    <location>
        <begin position="380"/>
        <end position="403"/>
    </location>
</feature>
<dbReference type="AlphaFoldDB" id="A0A543CU90"/>
<dbReference type="SUPFAM" id="SSF81648">
    <property type="entry name" value="a domain/subunit of cytochrome bc1 complex (Ubiquinol-cytochrome c reductase)"/>
    <property type="match status" value="1"/>
</dbReference>
<protein>
    <recommendedName>
        <fullName evidence="3">Cytochrome bc1 complex cytochrome b subunit</fullName>
        <ecNumber evidence="2">7.1.1.8</ecNumber>
    </recommendedName>
    <alternativeName>
        <fullName evidence="5">Cytochrome bc1 reductase complex subunit QcrB</fullName>
    </alternativeName>
</protein>
<evidence type="ECO:0000256" key="6">
    <source>
        <dbReference type="SAM" id="Phobius"/>
    </source>
</evidence>
<dbReference type="GO" id="GO:0016020">
    <property type="term" value="C:membrane"/>
    <property type="evidence" value="ECO:0007669"/>
    <property type="project" value="InterPro"/>
</dbReference>
<dbReference type="InterPro" id="IPR016174">
    <property type="entry name" value="Di-haem_cyt_TM"/>
</dbReference>
<dbReference type="PANTHER" id="PTHR19271">
    <property type="entry name" value="CYTOCHROME B"/>
    <property type="match status" value="1"/>
</dbReference>
<reference evidence="8 9" key="1">
    <citation type="submission" date="2019-06" db="EMBL/GenBank/DDBJ databases">
        <title>Sequencing the genomes of 1000 actinobacteria strains.</title>
        <authorList>
            <person name="Klenk H.-P."/>
        </authorList>
    </citation>
    <scope>NUCLEOTIDE SEQUENCE [LARGE SCALE GENOMIC DNA]</scope>
    <source>
        <strain evidence="8 9">DSM 102200</strain>
    </source>
</reference>
<dbReference type="Proteomes" id="UP000316096">
    <property type="component" value="Unassembled WGS sequence"/>
</dbReference>
<gene>
    <name evidence="8" type="ORF">FB559_6391</name>
</gene>
<evidence type="ECO:0000313" key="9">
    <source>
        <dbReference type="Proteomes" id="UP000316096"/>
    </source>
</evidence>
<dbReference type="InterPro" id="IPR027387">
    <property type="entry name" value="Cytb/b6-like_sf"/>
</dbReference>
<comment type="cofactor">
    <cofactor evidence="1">
        <name>heme</name>
        <dbReference type="ChEBI" id="CHEBI:30413"/>
    </cofactor>
</comment>
<dbReference type="GO" id="GO:0016491">
    <property type="term" value="F:oxidoreductase activity"/>
    <property type="evidence" value="ECO:0007669"/>
    <property type="project" value="InterPro"/>
</dbReference>
<evidence type="ECO:0000256" key="1">
    <source>
        <dbReference type="ARBA" id="ARBA00001971"/>
    </source>
</evidence>
<evidence type="ECO:0000256" key="3">
    <source>
        <dbReference type="ARBA" id="ARBA00016116"/>
    </source>
</evidence>
<evidence type="ECO:0000259" key="7">
    <source>
        <dbReference type="PROSITE" id="PS51002"/>
    </source>
</evidence>
<feature type="domain" description="Cytochrome b/b6 N-terminal region profile" evidence="7">
    <location>
        <begin position="1"/>
        <end position="220"/>
    </location>
</feature>
<dbReference type="PANTHER" id="PTHR19271:SF16">
    <property type="entry name" value="CYTOCHROME B"/>
    <property type="match status" value="1"/>
</dbReference>
<feature type="transmembrane region" description="Helical" evidence="6">
    <location>
        <begin position="28"/>
        <end position="47"/>
    </location>
</feature>
<feature type="transmembrane region" description="Helical" evidence="6">
    <location>
        <begin position="93"/>
        <end position="112"/>
    </location>
</feature>
<dbReference type="GO" id="GO:0008121">
    <property type="term" value="F:quinol-cytochrome-c reductase activity"/>
    <property type="evidence" value="ECO:0007669"/>
    <property type="project" value="UniProtKB-EC"/>
</dbReference>
<keyword evidence="6" id="KW-0812">Transmembrane</keyword>
<dbReference type="Pfam" id="PF13631">
    <property type="entry name" value="Cytochrom_B_N_2"/>
    <property type="match status" value="1"/>
</dbReference>
<dbReference type="InterPro" id="IPR005797">
    <property type="entry name" value="Cyt_b/b6_N"/>
</dbReference>
<dbReference type="OrthoDB" id="9804503at2"/>
<dbReference type="EC" id="7.1.1.8" evidence="2"/>
<sequence>MFGELMTLRSRYVRGAGQGHWSFMFGEIAAYAFVVLVLTGAFLMGFYEPTMRRTVYDGTYPTLRGVGMSGAYASTLNLSFDVRGGLLVRQIHHWAAVIFVAAVLLQLFRMFFTAAFRRPRGLNWLIWVGLLALGMAAGVTGTVLPDDQLSGGSLSLIQGIVQSIPVVGTYLTLWLFGGDVPGDRIIPRLYEAHLVIGVLVLALLVLRHRLLRRQGHTRFAGGRPRTLDRRSRLVAAGALFSAVCGVLALLGSLAQINPVWLYGPFEPGSITAGAVPGWYMGFLDGGLRIMPNWEPNVFGHPLSLAVLIPGLVLPGAFFTLLAAYPMIERRVTGDIRPHDLLDRPRDRATRTAIGAAGVTLYGLLWAAASNDQIATHFHLSLNAITIFFRFAVIAGPAVAFTVTRRLCLGLRQRERDEAEHGVETGLIRQLPGGGFEELIRPPRKAIDRAP</sequence>
<feature type="transmembrane region" description="Helical" evidence="6">
    <location>
        <begin position="302"/>
        <end position="327"/>
    </location>
</feature>
<dbReference type="EMBL" id="VFOZ01000001">
    <property type="protein sequence ID" value="TQM00674.1"/>
    <property type="molecule type" value="Genomic_DNA"/>
</dbReference>